<dbReference type="AlphaFoldDB" id="A0A0C9W419"/>
<dbReference type="Proteomes" id="UP000054279">
    <property type="component" value="Unassembled WGS sequence"/>
</dbReference>
<gene>
    <name evidence="2" type="ORF">M422DRAFT_250426</name>
</gene>
<proteinExistence type="predicted"/>
<sequence>MSELLGLQPKPTQPPTPERAAKSMPSAPDMHPKLLKADYHGSIMTASIRVYDEGEQSQTRSVILHLSPTHTANTPFSLDPLPAAPAISAVLDAPHIEFELYGNQFRFRAAERSGRKFKHKETIEL</sequence>
<dbReference type="HOGENOM" id="CLU_078577_1_1_1"/>
<accession>A0A0C9W419</accession>
<feature type="region of interest" description="Disordered" evidence="1">
    <location>
        <begin position="1"/>
        <end position="33"/>
    </location>
</feature>
<reference evidence="2 3" key="1">
    <citation type="submission" date="2014-06" db="EMBL/GenBank/DDBJ databases">
        <title>Evolutionary Origins and Diversification of the Mycorrhizal Mutualists.</title>
        <authorList>
            <consortium name="DOE Joint Genome Institute"/>
            <consortium name="Mycorrhizal Genomics Consortium"/>
            <person name="Kohler A."/>
            <person name="Kuo A."/>
            <person name="Nagy L.G."/>
            <person name="Floudas D."/>
            <person name="Copeland A."/>
            <person name="Barry K.W."/>
            <person name="Cichocki N."/>
            <person name="Veneault-Fourrey C."/>
            <person name="LaButti K."/>
            <person name="Lindquist E.A."/>
            <person name="Lipzen A."/>
            <person name="Lundell T."/>
            <person name="Morin E."/>
            <person name="Murat C."/>
            <person name="Riley R."/>
            <person name="Ohm R."/>
            <person name="Sun H."/>
            <person name="Tunlid A."/>
            <person name="Henrissat B."/>
            <person name="Grigoriev I.V."/>
            <person name="Hibbett D.S."/>
            <person name="Martin F."/>
        </authorList>
    </citation>
    <scope>NUCLEOTIDE SEQUENCE [LARGE SCALE GENOMIC DNA]</scope>
    <source>
        <strain evidence="2 3">SS14</strain>
    </source>
</reference>
<dbReference type="OrthoDB" id="124041at2759"/>
<evidence type="ECO:0000256" key="1">
    <source>
        <dbReference type="SAM" id="MobiDB-lite"/>
    </source>
</evidence>
<name>A0A0C9W419_SPHS4</name>
<protein>
    <submittedName>
        <fullName evidence="2">Uncharacterized protein</fullName>
    </submittedName>
</protein>
<dbReference type="EMBL" id="KN837109">
    <property type="protein sequence ID" value="KIJ46001.1"/>
    <property type="molecule type" value="Genomic_DNA"/>
</dbReference>
<organism evidence="2 3">
    <name type="scientific">Sphaerobolus stellatus (strain SS14)</name>
    <dbReference type="NCBI Taxonomy" id="990650"/>
    <lineage>
        <taxon>Eukaryota</taxon>
        <taxon>Fungi</taxon>
        <taxon>Dikarya</taxon>
        <taxon>Basidiomycota</taxon>
        <taxon>Agaricomycotina</taxon>
        <taxon>Agaricomycetes</taxon>
        <taxon>Phallomycetidae</taxon>
        <taxon>Geastrales</taxon>
        <taxon>Sphaerobolaceae</taxon>
        <taxon>Sphaerobolus</taxon>
    </lineage>
</organism>
<evidence type="ECO:0000313" key="2">
    <source>
        <dbReference type="EMBL" id="KIJ46001.1"/>
    </source>
</evidence>
<keyword evidence="3" id="KW-1185">Reference proteome</keyword>
<evidence type="ECO:0000313" key="3">
    <source>
        <dbReference type="Proteomes" id="UP000054279"/>
    </source>
</evidence>